<keyword evidence="2 6" id="KW-0813">Transport</keyword>
<dbReference type="CDD" id="cd06261">
    <property type="entry name" value="TM_PBP2"/>
    <property type="match status" value="1"/>
</dbReference>
<organism evidence="8 9">
    <name type="scientific">Clostridium estertheticum</name>
    <dbReference type="NCBI Taxonomy" id="238834"/>
    <lineage>
        <taxon>Bacteria</taxon>
        <taxon>Bacillati</taxon>
        <taxon>Bacillota</taxon>
        <taxon>Clostridia</taxon>
        <taxon>Eubacteriales</taxon>
        <taxon>Clostridiaceae</taxon>
        <taxon>Clostridium</taxon>
    </lineage>
</organism>
<dbReference type="RefSeq" id="WP_216127761.1">
    <property type="nucleotide sequence ID" value="NZ_CP086239.1"/>
</dbReference>
<dbReference type="AlphaFoldDB" id="A0AA47I9J9"/>
<feature type="transmembrane region" description="Helical" evidence="6">
    <location>
        <begin position="273"/>
        <end position="298"/>
    </location>
</feature>
<reference evidence="8" key="1">
    <citation type="submission" date="2021-11" db="EMBL/GenBank/DDBJ databases">
        <title>Clostridia strains as spoilage organisms.</title>
        <authorList>
            <person name="Wambui J."/>
            <person name="Stevens M.J.A."/>
            <person name="Stephan R."/>
        </authorList>
    </citation>
    <scope>NUCLEOTIDE SEQUENCE</scope>
    <source>
        <strain evidence="8">CF009</strain>
    </source>
</reference>
<evidence type="ECO:0000256" key="5">
    <source>
        <dbReference type="ARBA" id="ARBA00023136"/>
    </source>
</evidence>
<protein>
    <submittedName>
        <fullName evidence="8">ABC transporter permease</fullName>
    </submittedName>
</protein>
<dbReference type="GO" id="GO:0055085">
    <property type="term" value="P:transmembrane transport"/>
    <property type="evidence" value="ECO:0007669"/>
    <property type="project" value="InterPro"/>
</dbReference>
<comment type="similarity">
    <text evidence="6">Belongs to the binding-protein-dependent transport system permease family.</text>
</comment>
<dbReference type="Pfam" id="PF12911">
    <property type="entry name" value="OppC_N"/>
    <property type="match status" value="1"/>
</dbReference>
<dbReference type="Proteomes" id="UP001164733">
    <property type="component" value="Chromosome"/>
</dbReference>
<dbReference type="PANTHER" id="PTHR43386">
    <property type="entry name" value="OLIGOPEPTIDE TRANSPORT SYSTEM PERMEASE PROTEIN APPC"/>
    <property type="match status" value="1"/>
</dbReference>
<feature type="transmembrane region" description="Helical" evidence="6">
    <location>
        <begin position="108"/>
        <end position="133"/>
    </location>
</feature>
<gene>
    <name evidence="8" type="ORF">LL038_09935</name>
</gene>
<keyword evidence="3 6" id="KW-0812">Transmembrane</keyword>
<dbReference type="PROSITE" id="PS50928">
    <property type="entry name" value="ABC_TM1"/>
    <property type="match status" value="1"/>
</dbReference>
<feature type="transmembrane region" description="Helical" evidence="6">
    <location>
        <begin position="145"/>
        <end position="164"/>
    </location>
</feature>
<sequence>MTENSLRKTPNFKSVSIDRRKSHITTRESQTYWQDAVRRLKENKIAMISMFVIISVIIMAIVGPFISKFNYSSNNLLNSNMWPDKIHWFGTDELGRDLFVRVMYGARISLSVGFVAAIINLTIGVFYGGIAGYYGGNVDNIMMRIVDVLYSIPMMLYVILLMVVLGKSLLNVFITLGIIYWVGMARIVRSQVLSLKEQEFILAAKAAGASKFRIILRHLIPNSMGAIIVTLTLSIPEAIFTEAFLSFIGLGVAAPMSSWGTLCNDALATYKTYPYQLFIPALAISITMIAFNLFGDGLRDALDPKMRK</sequence>
<proteinExistence type="inferred from homology"/>
<feature type="transmembrane region" description="Helical" evidence="6">
    <location>
        <begin position="226"/>
        <end position="253"/>
    </location>
</feature>
<dbReference type="PANTHER" id="PTHR43386:SF22">
    <property type="entry name" value="OLIGOPEPTIDE TRANSPORT SYSTEM PERMEASE PROTEIN OPPC"/>
    <property type="match status" value="1"/>
</dbReference>
<dbReference type="GO" id="GO:0005886">
    <property type="term" value="C:plasma membrane"/>
    <property type="evidence" value="ECO:0007669"/>
    <property type="project" value="UniProtKB-SubCell"/>
</dbReference>
<dbReference type="InterPro" id="IPR025966">
    <property type="entry name" value="OppC_N"/>
</dbReference>
<evidence type="ECO:0000256" key="6">
    <source>
        <dbReference type="RuleBase" id="RU363032"/>
    </source>
</evidence>
<keyword evidence="4 6" id="KW-1133">Transmembrane helix</keyword>
<evidence type="ECO:0000313" key="9">
    <source>
        <dbReference type="Proteomes" id="UP001164733"/>
    </source>
</evidence>
<evidence type="ECO:0000256" key="3">
    <source>
        <dbReference type="ARBA" id="ARBA00022692"/>
    </source>
</evidence>
<evidence type="ECO:0000256" key="1">
    <source>
        <dbReference type="ARBA" id="ARBA00004651"/>
    </source>
</evidence>
<evidence type="ECO:0000259" key="7">
    <source>
        <dbReference type="PROSITE" id="PS50928"/>
    </source>
</evidence>
<accession>A0AA47I9J9</accession>
<keyword evidence="5 6" id="KW-0472">Membrane</keyword>
<dbReference type="EMBL" id="CP086239">
    <property type="protein sequence ID" value="WAG62529.1"/>
    <property type="molecule type" value="Genomic_DNA"/>
</dbReference>
<name>A0AA47I9J9_9CLOT</name>
<feature type="domain" description="ABC transmembrane type-1" evidence="7">
    <location>
        <begin position="106"/>
        <end position="295"/>
    </location>
</feature>
<evidence type="ECO:0000256" key="4">
    <source>
        <dbReference type="ARBA" id="ARBA00022989"/>
    </source>
</evidence>
<dbReference type="InterPro" id="IPR000515">
    <property type="entry name" value="MetI-like"/>
</dbReference>
<evidence type="ECO:0000313" key="8">
    <source>
        <dbReference type="EMBL" id="WAG62529.1"/>
    </source>
</evidence>
<feature type="transmembrane region" description="Helical" evidence="6">
    <location>
        <begin position="170"/>
        <end position="188"/>
    </location>
</feature>
<feature type="transmembrane region" description="Helical" evidence="6">
    <location>
        <begin position="45"/>
        <end position="66"/>
    </location>
</feature>
<comment type="subcellular location">
    <subcellularLocation>
        <location evidence="1 6">Cell membrane</location>
        <topology evidence="1 6">Multi-pass membrane protein</topology>
    </subcellularLocation>
</comment>
<evidence type="ECO:0000256" key="2">
    <source>
        <dbReference type="ARBA" id="ARBA00022448"/>
    </source>
</evidence>
<dbReference type="InterPro" id="IPR050366">
    <property type="entry name" value="BP-dependent_transpt_permease"/>
</dbReference>
<dbReference type="Pfam" id="PF00528">
    <property type="entry name" value="BPD_transp_1"/>
    <property type="match status" value="1"/>
</dbReference>